<dbReference type="InterPro" id="IPR004807">
    <property type="entry name" value="UvrB"/>
</dbReference>
<dbReference type="GO" id="GO:0009380">
    <property type="term" value="C:excinuclease repair complex"/>
    <property type="evidence" value="ECO:0007669"/>
    <property type="project" value="InterPro"/>
</dbReference>
<dbReference type="Pfam" id="PF00271">
    <property type="entry name" value="Helicase_C"/>
    <property type="match status" value="1"/>
</dbReference>
<dbReference type="InterPro" id="IPR024759">
    <property type="entry name" value="UvrB_YAD/RRR_dom"/>
</dbReference>
<dbReference type="EMBL" id="JH992997">
    <property type="protein sequence ID" value="EKX45843.1"/>
    <property type="molecule type" value="Genomic_DNA"/>
</dbReference>
<dbReference type="Pfam" id="PF12344">
    <property type="entry name" value="UvrB"/>
    <property type="match status" value="1"/>
</dbReference>
<dbReference type="InterPro" id="IPR014001">
    <property type="entry name" value="Helicase_ATP-bd"/>
</dbReference>
<keyword evidence="3" id="KW-0267">Excision nuclease</keyword>
<dbReference type="Proteomes" id="UP000011087">
    <property type="component" value="Unassembled WGS sequence"/>
</dbReference>
<dbReference type="RefSeq" id="XP_005832823.1">
    <property type="nucleotide sequence ID" value="XM_005832766.1"/>
</dbReference>
<dbReference type="NCBIfam" id="TIGR00631">
    <property type="entry name" value="uvrb"/>
    <property type="match status" value="1"/>
</dbReference>
<dbReference type="GO" id="GO:0005524">
    <property type="term" value="F:ATP binding"/>
    <property type="evidence" value="ECO:0007669"/>
    <property type="project" value="InterPro"/>
</dbReference>
<dbReference type="GO" id="GO:0003677">
    <property type="term" value="F:DNA binding"/>
    <property type="evidence" value="ECO:0007669"/>
    <property type="project" value="InterPro"/>
</dbReference>
<dbReference type="GO" id="GO:0016887">
    <property type="term" value="F:ATP hydrolysis activity"/>
    <property type="evidence" value="ECO:0007669"/>
    <property type="project" value="InterPro"/>
</dbReference>
<dbReference type="NCBIfam" id="NF003673">
    <property type="entry name" value="PRK05298.1"/>
    <property type="match status" value="1"/>
</dbReference>
<dbReference type="STRING" id="905079.L1JBD5"/>
<evidence type="ECO:0008006" key="10">
    <source>
        <dbReference type="Google" id="ProtNLM"/>
    </source>
</evidence>
<accession>L1JBD5</accession>
<evidence type="ECO:0000256" key="3">
    <source>
        <dbReference type="ARBA" id="ARBA00022881"/>
    </source>
</evidence>
<dbReference type="GO" id="GO:0009507">
    <property type="term" value="C:chloroplast"/>
    <property type="evidence" value="ECO:0007669"/>
    <property type="project" value="UniProtKB-SubCell"/>
</dbReference>
<feature type="domain" description="Helicase C-terminal" evidence="6">
    <location>
        <begin position="455"/>
        <end position="617"/>
    </location>
</feature>
<dbReference type="PaxDb" id="55529-EKX45843"/>
<reference evidence="9" key="2">
    <citation type="submission" date="2012-11" db="EMBL/GenBank/DDBJ databases">
        <authorList>
            <person name="Kuo A."/>
            <person name="Curtis B.A."/>
            <person name="Tanifuji G."/>
            <person name="Burki F."/>
            <person name="Gruber A."/>
            <person name="Irimia M."/>
            <person name="Maruyama S."/>
            <person name="Arias M.C."/>
            <person name="Ball S.G."/>
            <person name="Gile G.H."/>
            <person name="Hirakawa Y."/>
            <person name="Hopkins J.F."/>
            <person name="Rensing S.A."/>
            <person name="Schmutz J."/>
            <person name="Symeonidi A."/>
            <person name="Elias M."/>
            <person name="Eveleigh R.J."/>
            <person name="Herman E.K."/>
            <person name="Klute M.J."/>
            <person name="Nakayama T."/>
            <person name="Obornik M."/>
            <person name="Reyes-Prieto A."/>
            <person name="Armbrust E.V."/>
            <person name="Aves S.J."/>
            <person name="Beiko R.G."/>
            <person name="Coutinho P."/>
            <person name="Dacks J.B."/>
            <person name="Durnford D.G."/>
            <person name="Fast N.M."/>
            <person name="Green B.R."/>
            <person name="Grisdale C."/>
            <person name="Hempe F."/>
            <person name="Henrissat B."/>
            <person name="Hoppner M.P."/>
            <person name="Ishida K.-I."/>
            <person name="Kim E."/>
            <person name="Koreny L."/>
            <person name="Kroth P.G."/>
            <person name="Liu Y."/>
            <person name="Malik S.-B."/>
            <person name="Maier U.G."/>
            <person name="McRose D."/>
            <person name="Mock T."/>
            <person name="Neilson J.A."/>
            <person name="Onodera N.T."/>
            <person name="Poole A.M."/>
            <person name="Pritham E.J."/>
            <person name="Richards T.A."/>
            <person name="Rocap G."/>
            <person name="Roy S.W."/>
            <person name="Sarai C."/>
            <person name="Schaack S."/>
            <person name="Shirato S."/>
            <person name="Slamovits C.H."/>
            <person name="Spencer D.F."/>
            <person name="Suzuki S."/>
            <person name="Worden A.Z."/>
            <person name="Zauner S."/>
            <person name="Barry K."/>
            <person name="Bell C."/>
            <person name="Bharti A.K."/>
            <person name="Crow J.A."/>
            <person name="Grimwood J."/>
            <person name="Kramer R."/>
            <person name="Lindquist E."/>
            <person name="Lucas S."/>
            <person name="Salamov A."/>
            <person name="McFadden G.I."/>
            <person name="Lane C.E."/>
            <person name="Keeling P.J."/>
            <person name="Gray M.W."/>
            <person name="Grigoriev I.V."/>
            <person name="Archibald J.M."/>
        </authorList>
    </citation>
    <scope>NUCLEOTIDE SEQUENCE</scope>
    <source>
        <strain evidence="9">CCMP2712</strain>
    </source>
</reference>
<reference evidence="7 9" key="1">
    <citation type="journal article" date="2012" name="Nature">
        <title>Algal genomes reveal evolutionary mosaicism and the fate of nucleomorphs.</title>
        <authorList>
            <consortium name="DOE Joint Genome Institute"/>
            <person name="Curtis B.A."/>
            <person name="Tanifuji G."/>
            <person name="Burki F."/>
            <person name="Gruber A."/>
            <person name="Irimia M."/>
            <person name="Maruyama S."/>
            <person name="Arias M.C."/>
            <person name="Ball S.G."/>
            <person name="Gile G.H."/>
            <person name="Hirakawa Y."/>
            <person name="Hopkins J.F."/>
            <person name="Kuo A."/>
            <person name="Rensing S.A."/>
            <person name="Schmutz J."/>
            <person name="Symeonidi A."/>
            <person name="Elias M."/>
            <person name="Eveleigh R.J."/>
            <person name="Herman E.K."/>
            <person name="Klute M.J."/>
            <person name="Nakayama T."/>
            <person name="Obornik M."/>
            <person name="Reyes-Prieto A."/>
            <person name="Armbrust E.V."/>
            <person name="Aves S.J."/>
            <person name="Beiko R.G."/>
            <person name="Coutinho P."/>
            <person name="Dacks J.B."/>
            <person name="Durnford D.G."/>
            <person name="Fast N.M."/>
            <person name="Green B.R."/>
            <person name="Grisdale C.J."/>
            <person name="Hempel F."/>
            <person name="Henrissat B."/>
            <person name="Hoppner M.P."/>
            <person name="Ishida K."/>
            <person name="Kim E."/>
            <person name="Koreny L."/>
            <person name="Kroth P.G."/>
            <person name="Liu Y."/>
            <person name="Malik S.B."/>
            <person name="Maier U.G."/>
            <person name="McRose D."/>
            <person name="Mock T."/>
            <person name="Neilson J.A."/>
            <person name="Onodera N.T."/>
            <person name="Poole A.M."/>
            <person name="Pritham E.J."/>
            <person name="Richards T.A."/>
            <person name="Rocap G."/>
            <person name="Roy S.W."/>
            <person name="Sarai C."/>
            <person name="Schaack S."/>
            <person name="Shirato S."/>
            <person name="Slamovits C.H."/>
            <person name="Spencer D.F."/>
            <person name="Suzuki S."/>
            <person name="Worden A.Z."/>
            <person name="Zauner S."/>
            <person name="Barry K."/>
            <person name="Bell C."/>
            <person name="Bharti A.K."/>
            <person name="Crow J.A."/>
            <person name="Grimwood J."/>
            <person name="Kramer R."/>
            <person name="Lindquist E."/>
            <person name="Lucas S."/>
            <person name="Salamov A."/>
            <person name="McFadden G.I."/>
            <person name="Lane C.E."/>
            <person name="Keeling P.J."/>
            <person name="Gray M.W."/>
            <person name="Grigoriev I.V."/>
            <person name="Archibald J.M."/>
        </authorList>
    </citation>
    <scope>NUCLEOTIDE SEQUENCE</scope>
    <source>
        <strain evidence="7 9">CCMP2712</strain>
    </source>
</reference>
<dbReference type="CDD" id="cd17916">
    <property type="entry name" value="DEXHc_UvrB"/>
    <property type="match status" value="1"/>
</dbReference>
<comment type="subcellular location">
    <subcellularLocation>
        <location evidence="1">Plastid</location>
        <location evidence="1">Chloroplast</location>
    </subcellularLocation>
</comment>
<protein>
    <recommendedName>
        <fullName evidence="10">Excinuclease ABC subunit B</fullName>
    </recommendedName>
</protein>
<dbReference type="SMART" id="SM00490">
    <property type="entry name" value="HELICc"/>
    <property type="match status" value="1"/>
</dbReference>
<dbReference type="GeneID" id="17302543"/>
<evidence type="ECO:0000313" key="8">
    <source>
        <dbReference type="EnsemblProtists" id="EKX45843"/>
    </source>
</evidence>
<feature type="compositionally biased region" description="Basic residues" evidence="4">
    <location>
        <begin position="682"/>
        <end position="694"/>
    </location>
</feature>
<dbReference type="InterPro" id="IPR001650">
    <property type="entry name" value="Helicase_C-like"/>
</dbReference>
<name>L1JBD5_GUITC</name>
<feature type="region of interest" description="Disordered" evidence="4">
    <location>
        <begin position="671"/>
        <end position="706"/>
    </location>
</feature>
<dbReference type="PROSITE" id="PS51194">
    <property type="entry name" value="HELICASE_CTER"/>
    <property type="match status" value="1"/>
</dbReference>
<keyword evidence="9" id="KW-1185">Reference proteome</keyword>
<evidence type="ECO:0000259" key="5">
    <source>
        <dbReference type="PROSITE" id="PS51192"/>
    </source>
</evidence>
<dbReference type="KEGG" id="gtt:GUITHDRAFT_71136"/>
<dbReference type="OrthoDB" id="16911at2759"/>
<dbReference type="OMA" id="RYMHSEI"/>
<evidence type="ECO:0000256" key="2">
    <source>
        <dbReference type="ARBA" id="ARBA00022769"/>
    </source>
</evidence>
<dbReference type="AlphaFoldDB" id="L1JBD5"/>
<keyword evidence="3" id="KW-0234">DNA repair</keyword>
<keyword evidence="2" id="KW-0228">DNA excision</keyword>
<dbReference type="SUPFAM" id="SSF52540">
    <property type="entry name" value="P-loop containing nucleoside triphosphate hydrolases"/>
    <property type="match status" value="2"/>
</dbReference>
<evidence type="ECO:0000256" key="4">
    <source>
        <dbReference type="SAM" id="MobiDB-lite"/>
    </source>
</evidence>
<dbReference type="Pfam" id="PF04851">
    <property type="entry name" value="ResIII"/>
    <property type="match status" value="1"/>
</dbReference>
<dbReference type="InterPro" id="IPR027417">
    <property type="entry name" value="P-loop_NTPase"/>
</dbReference>
<evidence type="ECO:0000313" key="7">
    <source>
        <dbReference type="EMBL" id="EKX45843.1"/>
    </source>
</evidence>
<dbReference type="GO" id="GO:0006289">
    <property type="term" value="P:nucleotide-excision repair"/>
    <property type="evidence" value="ECO:0007669"/>
    <property type="project" value="InterPro"/>
</dbReference>
<dbReference type="eggNOG" id="ENOG502QQZA">
    <property type="taxonomic scope" value="Eukaryota"/>
</dbReference>
<dbReference type="EnsemblProtists" id="EKX45843">
    <property type="protein sequence ID" value="EKX45843"/>
    <property type="gene ID" value="GUITHDRAFT_71136"/>
</dbReference>
<dbReference type="CDD" id="cd18790">
    <property type="entry name" value="SF2_C_UvrB"/>
    <property type="match status" value="1"/>
</dbReference>
<keyword evidence="3" id="KW-0227">DNA damage</keyword>
<dbReference type="PANTHER" id="PTHR24029:SF0">
    <property type="entry name" value="UVRABC SYSTEM PROTEIN B"/>
    <property type="match status" value="1"/>
</dbReference>
<dbReference type="SMART" id="SM00487">
    <property type="entry name" value="DEXDc"/>
    <property type="match status" value="1"/>
</dbReference>
<gene>
    <name evidence="7" type="ORF">GUITHDRAFT_71136</name>
</gene>
<dbReference type="PANTHER" id="PTHR24029">
    <property type="entry name" value="UVRABC SYSTEM PROTEIN B"/>
    <property type="match status" value="1"/>
</dbReference>
<proteinExistence type="predicted"/>
<dbReference type="Gene3D" id="3.40.50.300">
    <property type="entry name" value="P-loop containing nucleotide triphosphate hydrolases"/>
    <property type="match status" value="3"/>
</dbReference>
<dbReference type="InterPro" id="IPR006935">
    <property type="entry name" value="Helicase/UvrB_N"/>
</dbReference>
<evidence type="ECO:0000259" key="6">
    <source>
        <dbReference type="PROSITE" id="PS51194"/>
    </source>
</evidence>
<feature type="domain" description="Helicase ATP-binding" evidence="5">
    <location>
        <begin position="39"/>
        <end position="174"/>
    </location>
</feature>
<dbReference type="HOGENOM" id="CLU_009621_2_1_1"/>
<reference evidence="8" key="3">
    <citation type="submission" date="2015-06" db="UniProtKB">
        <authorList>
            <consortium name="EnsemblProtists"/>
        </authorList>
    </citation>
    <scope>IDENTIFICATION</scope>
</reference>
<evidence type="ECO:0000313" key="9">
    <source>
        <dbReference type="Proteomes" id="UP000011087"/>
    </source>
</evidence>
<sequence>MGFSFPGHDRRPRGDDRFILFSPFSPCGDQPKAIEQLVTGLRQSLRFQTLLGATGTGKTFVMANVIVQHQKPTLILAPNKMLAAQLCNELKELFPNNAVEYFVSYYDYYRPEAYLAVSDVFVDKVSVVNDDIDRLRHSATRSLFERRDTVVVASVSCIYGLGMPSEYLRNSLLLHVGAQCSPLALASKLRLLHYVSNELSPAISRGQIYVLSDGAKARGDKEGGGALSDEEQGCLLIGPSHTDSILRSNRNISEIVIYPASHFVTSSEDKQRILHEIRTELYDRVAELEEKGSFLEAERLTQRTESDLMQIEAVGYCRSIENYARHLSGRKAGEPPDCLVDYFPHEDWLLIVDESHITVPQVRGMYFGDRMRKETLVRHGFRLPSALDNRPLQEEEFWSRVHQCIFVSATPGQWELQQSSLCRSGDASMEEVTELIIRPTGILDPIVHTRSAVGQVDDLLKEILQRISRRERVLITTLTKRTAEEVSSFLRDHDLKAAWLHSEVKSMERLKIVHALRAGKIDVLVGVNLLREGLDIPEVSLVAILDADKEGFLRSDRSLIQTIGRASRNVNGTVILYCETVTNSMARAIAETERRRRLQLAYNEKNNLTPKPLVKPLSNSILDLILPAKAKRSAKESDLLELEEIVDDGAEQNLQSGEGCSVEEAPIKYHPLLGSVNGHSDKKNRTKGGRKTKKGDRAKADVDAATQRQVSSLIKSTAIDLLHLLRS</sequence>
<organism evidence="7">
    <name type="scientific">Guillardia theta (strain CCMP2712)</name>
    <name type="common">Cryptophyte</name>
    <dbReference type="NCBI Taxonomy" id="905079"/>
    <lineage>
        <taxon>Eukaryota</taxon>
        <taxon>Cryptophyceae</taxon>
        <taxon>Pyrenomonadales</taxon>
        <taxon>Geminigeraceae</taxon>
        <taxon>Guillardia</taxon>
    </lineage>
</organism>
<evidence type="ECO:0000256" key="1">
    <source>
        <dbReference type="ARBA" id="ARBA00004229"/>
    </source>
</evidence>
<dbReference type="GO" id="GO:0004518">
    <property type="term" value="F:nuclease activity"/>
    <property type="evidence" value="ECO:0007669"/>
    <property type="project" value="UniProtKB-KW"/>
</dbReference>
<dbReference type="PROSITE" id="PS51192">
    <property type="entry name" value="HELICASE_ATP_BIND_1"/>
    <property type="match status" value="1"/>
</dbReference>